<protein>
    <recommendedName>
        <fullName evidence="6 7">DNA replication and repair protein RecF</fullName>
    </recommendedName>
</protein>
<dbReference type="PROSITE" id="PS00617">
    <property type="entry name" value="RECF_1"/>
    <property type="match status" value="1"/>
</dbReference>
<keyword evidence="5 6" id="KW-0238">DNA-binding</keyword>
<organism evidence="9 10">
    <name type="scientific">Hypericibacter adhaerens</name>
    <dbReference type="NCBI Taxonomy" id="2602016"/>
    <lineage>
        <taxon>Bacteria</taxon>
        <taxon>Pseudomonadati</taxon>
        <taxon>Pseudomonadota</taxon>
        <taxon>Alphaproteobacteria</taxon>
        <taxon>Rhodospirillales</taxon>
        <taxon>Dongiaceae</taxon>
        <taxon>Hypericibacter</taxon>
    </lineage>
</organism>
<comment type="similarity">
    <text evidence="6 7">Belongs to the RecF family.</text>
</comment>
<keyword evidence="3 6" id="KW-0547">Nucleotide-binding</keyword>
<dbReference type="HAMAP" id="MF_00365">
    <property type="entry name" value="RecF"/>
    <property type="match status" value="1"/>
</dbReference>
<dbReference type="GO" id="GO:0006302">
    <property type="term" value="P:double-strand break repair"/>
    <property type="evidence" value="ECO:0007669"/>
    <property type="project" value="InterPro"/>
</dbReference>
<comment type="subcellular location">
    <subcellularLocation>
        <location evidence="6 7">Cytoplasm</location>
    </subcellularLocation>
</comment>
<dbReference type="EMBL" id="CP042582">
    <property type="protein sequence ID" value="QEX20089.1"/>
    <property type="molecule type" value="Genomic_DNA"/>
</dbReference>
<dbReference type="InterPro" id="IPR042174">
    <property type="entry name" value="RecF_2"/>
</dbReference>
<sequence length="412" mass="43524">MTLTALAKTDPTVIARPLAARPAAAHLTRLALADFRCYREAVLETDARPVVLAGPNGAGKTNLLEAISFLAPGRGLRRARLTEIERRPVTPTPDLPGAWAVAARLVNGPGPGPEIEIGTGRDPAAGEGTVERRVVKIDGAFRKGQSALAERLALVWLTPQMDRLFLDGAGDRRRFLDRLVYGFDPAHATRVSAYEQALRERARLLTAGQWSGQGAWLDGLEAQMAELGVAVAAARRDLLLRLKAAAADGFGPFPGAAIALQGLVDEALAAMPALAAEDALKARLAETRALDAQTGGAAVGPHKSDLAVTHLGRGRPAAECSTGEQKALLLAIVLAYARALAEARGSAPLILLDEVAAHLDRARRRALFEAILETGAQAWLTGTDIELFAELGEAARFVAVEEGRLRPRPGAP</sequence>
<keyword evidence="4 6" id="KW-0067">ATP-binding</keyword>
<dbReference type="GO" id="GO:0000731">
    <property type="term" value="P:DNA synthesis involved in DNA repair"/>
    <property type="evidence" value="ECO:0007669"/>
    <property type="project" value="TreeGrafter"/>
</dbReference>
<keyword evidence="1 6" id="KW-0963">Cytoplasm</keyword>
<dbReference type="GO" id="GO:0003697">
    <property type="term" value="F:single-stranded DNA binding"/>
    <property type="evidence" value="ECO:0007669"/>
    <property type="project" value="UniProtKB-UniRule"/>
</dbReference>
<dbReference type="InterPro" id="IPR038729">
    <property type="entry name" value="Rad50/SbcC_AAA"/>
</dbReference>
<dbReference type="InterPro" id="IPR001238">
    <property type="entry name" value="DNA-binding_RecF"/>
</dbReference>
<dbReference type="GO" id="GO:0005737">
    <property type="term" value="C:cytoplasm"/>
    <property type="evidence" value="ECO:0007669"/>
    <property type="project" value="UniProtKB-SubCell"/>
</dbReference>
<evidence type="ECO:0000313" key="10">
    <source>
        <dbReference type="Proteomes" id="UP000325797"/>
    </source>
</evidence>
<dbReference type="Pfam" id="PF13476">
    <property type="entry name" value="AAA_23"/>
    <property type="match status" value="1"/>
</dbReference>
<dbReference type="NCBIfam" id="TIGR00611">
    <property type="entry name" value="recf"/>
    <property type="match status" value="1"/>
</dbReference>
<evidence type="ECO:0000313" key="9">
    <source>
        <dbReference type="EMBL" id="QEX20089.1"/>
    </source>
</evidence>
<accession>A0A5J6MRW3</accession>
<proteinExistence type="inferred from homology"/>
<gene>
    <name evidence="6 9" type="primary">recF</name>
    <name evidence="9" type="ORF">FRZ61_00030</name>
</gene>
<evidence type="ECO:0000256" key="5">
    <source>
        <dbReference type="ARBA" id="ARBA00023125"/>
    </source>
</evidence>
<evidence type="ECO:0000256" key="4">
    <source>
        <dbReference type="ARBA" id="ARBA00022840"/>
    </source>
</evidence>
<evidence type="ECO:0000256" key="1">
    <source>
        <dbReference type="ARBA" id="ARBA00022490"/>
    </source>
</evidence>
<dbReference type="GO" id="GO:0006260">
    <property type="term" value="P:DNA replication"/>
    <property type="evidence" value="ECO:0007669"/>
    <property type="project" value="UniProtKB-UniRule"/>
</dbReference>
<keyword evidence="6 7" id="KW-0234">DNA repair</keyword>
<dbReference type="Proteomes" id="UP000325797">
    <property type="component" value="Chromosome"/>
</dbReference>
<comment type="function">
    <text evidence="6 7">The RecF protein is involved in DNA metabolism; it is required for DNA replication and normal SOS inducibility. RecF binds preferentially to single-stranded, linear DNA. It also seems to bind ATP.</text>
</comment>
<keyword evidence="6 7" id="KW-0742">SOS response</keyword>
<dbReference type="AlphaFoldDB" id="A0A5J6MRW3"/>
<dbReference type="GO" id="GO:0005524">
    <property type="term" value="F:ATP binding"/>
    <property type="evidence" value="ECO:0007669"/>
    <property type="project" value="UniProtKB-UniRule"/>
</dbReference>
<evidence type="ECO:0000256" key="7">
    <source>
        <dbReference type="RuleBase" id="RU000578"/>
    </source>
</evidence>
<dbReference type="SUPFAM" id="SSF52540">
    <property type="entry name" value="P-loop containing nucleoside triphosphate hydrolases"/>
    <property type="match status" value="1"/>
</dbReference>
<evidence type="ECO:0000259" key="8">
    <source>
        <dbReference type="Pfam" id="PF13476"/>
    </source>
</evidence>
<dbReference type="PANTHER" id="PTHR32182:SF0">
    <property type="entry name" value="DNA REPLICATION AND REPAIR PROTEIN RECF"/>
    <property type="match status" value="1"/>
</dbReference>
<dbReference type="InterPro" id="IPR018078">
    <property type="entry name" value="DNA-binding_RecF_CS"/>
</dbReference>
<keyword evidence="10" id="KW-1185">Reference proteome</keyword>
<reference evidence="9 10" key="1">
    <citation type="submission" date="2019-08" db="EMBL/GenBank/DDBJ databases">
        <title>Hyperibacter terrae gen. nov., sp. nov. and Hyperibacter viscosus sp. nov., two new members in the family Rhodospirillaceae isolated from the rhizosphere of Hypericum perforatum.</title>
        <authorList>
            <person name="Noviana Z."/>
        </authorList>
    </citation>
    <scope>NUCLEOTIDE SEQUENCE [LARGE SCALE GENOMIC DNA]</scope>
    <source>
        <strain evidence="9 10">R5959</strain>
    </source>
</reference>
<dbReference type="Gene3D" id="3.40.50.300">
    <property type="entry name" value="P-loop containing nucleotide triphosphate hydrolases"/>
    <property type="match status" value="1"/>
</dbReference>
<dbReference type="GO" id="GO:0009432">
    <property type="term" value="P:SOS response"/>
    <property type="evidence" value="ECO:0007669"/>
    <property type="project" value="UniProtKB-UniRule"/>
</dbReference>
<dbReference type="OrthoDB" id="9803889at2"/>
<dbReference type="PANTHER" id="PTHR32182">
    <property type="entry name" value="DNA REPLICATION AND REPAIR PROTEIN RECF"/>
    <property type="match status" value="1"/>
</dbReference>
<dbReference type="KEGG" id="hadh:FRZ61_00030"/>
<dbReference type="RefSeq" id="WP_151114362.1">
    <property type="nucleotide sequence ID" value="NZ_CP042582.1"/>
</dbReference>
<keyword evidence="6 7" id="KW-0227">DNA damage</keyword>
<dbReference type="PROSITE" id="PS00618">
    <property type="entry name" value="RECF_2"/>
    <property type="match status" value="1"/>
</dbReference>
<feature type="binding site" evidence="6">
    <location>
        <begin position="54"/>
        <end position="61"/>
    </location>
    <ligand>
        <name>ATP</name>
        <dbReference type="ChEBI" id="CHEBI:30616"/>
    </ligand>
</feature>
<dbReference type="InterPro" id="IPR027417">
    <property type="entry name" value="P-loop_NTPase"/>
</dbReference>
<name>A0A5J6MRW3_9PROT</name>
<keyword evidence="2 6" id="KW-0235">DNA replication</keyword>
<dbReference type="GO" id="GO:0016887">
    <property type="term" value="F:ATP hydrolysis activity"/>
    <property type="evidence" value="ECO:0007669"/>
    <property type="project" value="InterPro"/>
</dbReference>
<feature type="domain" description="Rad50/SbcC-type AAA" evidence="8">
    <location>
        <begin position="29"/>
        <end position="73"/>
    </location>
</feature>
<evidence type="ECO:0000256" key="6">
    <source>
        <dbReference type="HAMAP-Rule" id="MF_00365"/>
    </source>
</evidence>
<evidence type="ECO:0000256" key="3">
    <source>
        <dbReference type="ARBA" id="ARBA00022741"/>
    </source>
</evidence>
<dbReference type="Gene3D" id="1.20.1050.90">
    <property type="entry name" value="RecF/RecN/SMC, N-terminal domain"/>
    <property type="match status" value="1"/>
</dbReference>
<evidence type="ECO:0000256" key="2">
    <source>
        <dbReference type="ARBA" id="ARBA00022705"/>
    </source>
</evidence>